<proteinExistence type="predicted"/>
<dbReference type="AlphaFoldDB" id="A0A160SZ33"/>
<dbReference type="EMBL" id="LN890655">
    <property type="protein sequence ID" value="CUS02801.2"/>
    <property type="molecule type" value="Genomic_DNA"/>
</dbReference>
<evidence type="ECO:0000313" key="6">
    <source>
        <dbReference type="Proteomes" id="UP000215027"/>
    </source>
</evidence>
<keyword evidence="5" id="KW-0830">Ubiquinone</keyword>
<evidence type="ECO:0000256" key="1">
    <source>
        <dbReference type="ARBA" id="ARBA00022603"/>
    </source>
</evidence>
<name>A0A160SZ33_9CHLR</name>
<evidence type="ECO:0000313" key="5">
    <source>
        <dbReference type="EMBL" id="CUS02801.2"/>
    </source>
</evidence>
<dbReference type="Gene3D" id="3.40.50.150">
    <property type="entry name" value="Vaccinia Virus protein VP39"/>
    <property type="match status" value="1"/>
</dbReference>
<dbReference type="KEGG" id="pbf:CFX0092_A0923"/>
<dbReference type="GO" id="GO:0008168">
    <property type="term" value="F:methyltransferase activity"/>
    <property type="evidence" value="ECO:0007669"/>
    <property type="project" value="UniProtKB-KW"/>
</dbReference>
<reference evidence="5" key="1">
    <citation type="submission" date="2016-01" db="EMBL/GenBank/DDBJ databases">
        <authorList>
            <person name="Mcilroy J.S."/>
            <person name="Karst M S."/>
            <person name="Albertsen M."/>
        </authorList>
    </citation>
    <scope>NUCLEOTIDE SEQUENCE</scope>
    <source>
        <strain evidence="5">Cfx-K</strain>
    </source>
</reference>
<evidence type="ECO:0000256" key="2">
    <source>
        <dbReference type="ARBA" id="ARBA00022679"/>
    </source>
</evidence>
<evidence type="ECO:0000259" key="4">
    <source>
        <dbReference type="Pfam" id="PF13649"/>
    </source>
</evidence>
<dbReference type="SUPFAM" id="SSF53335">
    <property type="entry name" value="S-adenosyl-L-methionine-dependent methyltransferases"/>
    <property type="match status" value="1"/>
</dbReference>
<keyword evidence="2" id="KW-0808">Transferase</keyword>
<gene>
    <name evidence="5" type="ORF">CFX0092_A0923</name>
</gene>
<dbReference type="Pfam" id="PF13649">
    <property type="entry name" value="Methyltransf_25"/>
    <property type="match status" value="1"/>
</dbReference>
<dbReference type="Proteomes" id="UP000215027">
    <property type="component" value="Chromosome I"/>
</dbReference>
<dbReference type="InterPro" id="IPR041698">
    <property type="entry name" value="Methyltransf_25"/>
</dbReference>
<dbReference type="CDD" id="cd02440">
    <property type="entry name" value="AdoMet_MTases"/>
    <property type="match status" value="1"/>
</dbReference>
<organism evidence="5 6">
    <name type="scientific">Candidatus Promineifilum breve</name>
    <dbReference type="NCBI Taxonomy" id="1806508"/>
    <lineage>
        <taxon>Bacteria</taxon>
        <taxon>Bacillati</taxon>
        <taxon>Chloroflexota</taxon>
        <taxon>Ardenticatenia</taxon>
        <taxon>Candidatus Promineifilales</taxon>
        <taxon>Candidatus Promineifilaceae</taxon>
        <taxon>Candidatus Promineifilum</taxon>
    </lineage>
</organism>
<dbReference type="PANTHER" id="PTHR43464">
    <property type="entry name" value="METHYLTRANSFERASE"/>
    <property type="match status" value="1"/>
</dbReference>
<dbReference type="InterPro" id="IPR029063">
    <property type="entry name" value="SAM-dependent_MTases_sf"/>
</dbReference>
<keyword evidence="6" id="KW-1185">Reference proteome</keyword>
<evidence type="ECO:0000256" key="3">
    <source>
        <dbReference type="ARBA" id="ARBA00022691"/>
    </source>
</evidence>
<dbReference type="GO" id="GO:0032259">
    <property type="term" value="P:methylation"/>
    <property type="evidence" value="ECO:0007669"/>
    <property type="project" value="UniProtKB-KW"/>
</dbReference>
<protein>
    <submittedName>
        <fullName evidence="5">Ubiquinone/menaquinone biosynthesis methyltransferase UbiE</fullName>
    </submittedName>
</protein>
<keyword evidence="1 5" id="KW-0489">Methyltransferase</keyword>
<dbReference type="PANTHER" id="PTHR43464:SF19">
    <property type="entry name" value="UBIQUINONE BIOSYNTHESIS O-METHYLTRANSFERASE, MITOCHONDRIAL"/>
    <property type="match status" value="1"/>
</dbReference>
<dbReference type="OrthoDB" id="9774345at2"/>
<dbReference type="RefSeq" id="WP_095042374.1">
    <property type="nucleotide sequence ID" value="NZ_LN890655.1"/>
</dbReference>
<sequence length="214" mass="23169">MKPEEVVRLGYERAAEAYLADRRQEAPDVAALEHLISRLPAGALVLDAGCGAGMPIAHRLSQSYRVVGVDFSERQLGLATQHVPKAAFACQELTRLGLAGGTFDAVCSYYAIIHIPRAKHAGILADFYRLLRPGGLAFLCLGAMDLDDDYDDGYFGVRMYWSHFDAPTNLALLSDAGFDVLWWQIISDSLGGEAATGSHLFVLAQKPAAGNRSN</sequence>
<accession>A0A160SZ33</accession>
<feature type="domain" description="Methyltransferase" evidence="4">
    <location>
        <begin position="45"/>
        <end position="135"/>
    </location>
</feature>
<keyword evidence="3" id="KW-0949">S-adenosyl-L-methionine</keyword>